<reference evidence="6 7" key="1">
    <citation type="submission" date="2023-01" db="EMBL/GenBank/DDBJ databases">
        <title>Analysis of 21 Apiospora genomes using comparative genomics revels a genus with tremendous synthesis potential of carbohydrate active enzymes and secondary metabolites.</title>
        <authorList>
            <person name="Sorensen T."/>
        </authorList>
    </citation>
    <scope>NUCLEOTIDE SEQUENCE [LARGE SCALE GENOMIC DNA]</scope>
    <source>
        <strain evidence="6 7">CBS 20057</strain>
    </source>
</reference>
<keyword evidence="2 4" id="KW-0863">Zinc-finger</keyword>
<feature type="domain" description="MYND-type" evidence="5">
    <location>
        <begin position="1147"/>
        <end position="1189"/>
    </location>
</feature>
<proteinExistence type="predicted"/>
<dbReference type="PROSITE" id="PS01360">
    <property type="entry name" value="ZF_MYND_1"/>
    <property type="match status" value="1"/>
</dbReference>
<keyword evidence="3" id="KW-0862">Zinc</keyword>
<organism evidence="6 7">
    <name type="scientific">Apiospora marii</name>
    <dbReference type="NCBI Taxonomy" id="335849"/>
    <lineage>
        <taxon>Eukaryota</taxon>
        <taxon>Fungi</taxon>
        <taxon>Dikarya</taxon>
        <taxon>Ascomycota</taxon>
        <taxon>Pezizomycotina</taxon>
        <taxon>Sordariomycetes</taxon>
        <taxon>Xylariomycetidae</taxon>
        <taxon>Amphisphaeriales</taxon>
        <taxon>Apiosporaceae</taxon>
        <taxon>Apiospora</taxon>
    </lineage>
</organism>
<evidence type="ECO:0000256" key="4">
    <source>
        <dbReference type="PROSITE-ProRule" id="PRU00134"/>
    </source>
</evidence>
<dbReference type="InterPro" id="IPR002893">
    <property type="entry name" value="Znf_MYND"/>
</dbReference>
<dbReference type="Pfam" id="PF14737">
    <property type="entry name" value="DUF4470"/>
    <property type="match status" value="1"/>
</dbReference>
<evidence type="ECO:0000256" key="2">
    <source>
        <dbReference type="ARBA" id="ARBA00022771"/>
    </source>
</evidence>
<keyword evidence="1" id="KW-0479">Metal-binding</keyword>
<dbReference type="Gene3D" id="6.10.140.2220">
    <property type="match status" value="1"/>
</dbReference>
<dbReference type="PANTHER" id="PTHR10237">
    <property type="entry name" value="DEFORMED EPIDERMAL AUTOREGULATORY FACTOR 1 HOMOLOG SUPPRESSIN"/>
    <property type="match status" value="1"/>
</dbReference>
<dbReference type="SUPFAM" id="SSF144232">
    <property type="entry name" value="HIT/MYND zinc finger-like"/>
    <property type="match status" value="1"/>
</dbReference>
<dbReference type="PANTHER" id="PTHR10237:SF15">
    <property type="entry name" value="LD37257P"/>
    <property type="match status" value="1"/>
</dbReference>
<gene>
    <name evidence="6" type="ORF">PG991_004946</name>
</gene>
<dbReference type="InterPro" id="IPR027974">
    <property type="entry name" value="DUF4470"/>
</dbReference>
<dbReference type="Proteomes" id="UP001396898">
    <property type="component" value="Unassembled WGS sequence"/>
</dbReference>
<dbReference type="Pfam" id="PF01753">
    <property type="entry name" value="zf-MYND"/>
    <property type="match status" value="1"/>
</dbReference>
<sequence>MRVPTIASYISQFYPIGNTPAVCLTRGLPQGVDADILLLGSGDVRNILYTAYANDGLPPRKLNFTCCDVVTAVAGRNALLLSLIIDGDDTKDLGVLWNIYYDIYLTKAAAAVLEAQLEKLLAVSDTLETWRQSKYSEFISFCDAGSLGLTREFWSKCLASARALDKPTLEKELRRTRQLEAGGETSLMLTGIRSASPVAIHAMMVLPETHAQYWKTGSLTELNADLPNPLLGSILSQHTLLHRGTDPILGFHLAMAFANIASGSPLRIDGQSKGKERLVQAATTQFREWVKAFQSQLKHGVTVSFAVADALNFCQALKDASCGSNKASTVYRCQFDMSRYELDPDRYPSCDSKGLLFDVVDTSNLADHLGAVNLLVSASPLLKPISSSTVYVETLMKGASHRQAELDDLLLGHAPMTSLVLGVSAVESWTNATSTSAVDALVIGAAQNQGNESHLHSRIAWKRDLSLSTSGEPAPKLYVDPDALSSVFFSIYYRMFENEDPYGFMGAAQDQMLVAMQKSAYPRFHRGSLVALLKHARTTVNTEWPLVYQSLINKIRDDRKLLLGSLYVQELTLQMHNMGLFTDKWLQNEIKRNPGADNFSAWNDVPAALAVTLVVPRAQFNRIYDSDPSKRCAPTLQVGFSSSRPGQWQNFFADVQLAFGSVKPQGDPKEDSFQVSVEQDTNGWGGSSNIVASVMVPTAALQAEPGSAKVSLRIQTTAQSLSTFRSAGLGPELVVYETEMADAEHVFVTRNLPGLPLLAPDLEGELQDLSISEQQYRITANVDANSARLLTLTGHVDITTGQGKKLLEEKVPIELRQTSPFIIEIVFGKDSLVIPVVYPIPVDQESSKTRVARKSSYVEVVAPVANPLRSKALASYLFPTTLGPDAIPIALNGQNLSLDRLPILNVDPQHKRDSQWLVTLTSHVFSINEKRLRDSGKTDAGVNKDLRVNFKESVFTMFMLSSGLQGGQTGLFSLSQPDKGIVLLVFIQCIRIDAAAGSVVADAAIMPLTLDIVLSRKLEDFFLVLRELEICAITVNDEELRLWKQAIPDMVERCRTWNHTVDCEYKKPGAEIPLTMETGKQLLCSCGNGKLPENYMKIPGWDLASRYAVRAAISPTFSVPFIEDIVNTDGLQPGRGVQQPFDASEKCRSCGKAKTAAGGKLMQCARCKEVAYCSKECQKADWKKHRQECA</sequence>
<evidence type="ECO:0000259" key="5">
    <source>
        <dbReference type="PROSITE" id="PS50865"/>
    </source>
</evidence>
<evidence type="ECO:0000256" key="1">
    <source>
        <dbReference type="ARBA" id="ARBA00022723"/>
    </source>
</evidence>
<comment type="caution">
    <text evidence="6">The sequence shown here is derived from an EMBL/GenBank/DDBJ whole genome shotgun (WGS) entry which is preliminary data.</text>
</comment>
<protein>
    <recommendedName>
        <fullName evidence="5">MYND-type domain-containing protein</fullName>
    </recommendedName>
</protein>
<evidence type="ECO:0000313" key="6">
    <source>
        <dbReference type="EMBL" id="KAK8027890.1"/>
    </source>
</evidence>
<dbReference type="PROSITE" id="PS50865">
    <property type="entry name" value="ZF_MYND_2"/>
    <property type="match status" value="1"/>
</dbReference>
<name>A0ABR1S7R9_9PEZI</name>
<dbReference type="EMBL" id="JAQQWI010000007">
    <property type="protein sequence ID" value="KAK8027890.1"/>
    <property type="molecule type" value="Genomic_DNA"/>
</dbReference>
<keyword evidence="7" id="KW-1185">Reference proteome</keyword>
<accession>A0ABR1S7R9</accession>
<dbReference type="InterPro" id="IPR024119">
    <property type="entry name" value="TF_DEAF-1"/>
</dbReference>
<evidence type="ECO:0000313" key="7">
    <source>
        <dbReference type="Proteomes" id="UP001396898"/>
    </source>
</evidence>
<evidence type="ECO:0000256" key="3">
    <source>
        <dbReference type="ARBA" id="ARBA00022833"/>
    </source>
</evidence>